<accession>A0A1M4W8S4</accession>
<dbReference type="EMBL" id="FQUQ01000001">
    <property type="protein sequence ID" value="SHE77607.1"/>
    <property type="molecule type" value="Genomic_DNA"/>
</dbReference>
<name>A0A1M4W8S4_9SPHI</name>
<organism evidence="1 2">
    <name type="scientific">Pedobacter caeni</name>
    <dbReference type="NCBI Taxonomy" id="288992"/>
    <lineage>
        <taxon>Bacteria</taxon>
        <taxon>Pseudomonadati</taxon>
        <taxon>Bacteroidota</taxon>
        <taxon>Sphingobacteriia</taxon>
        <taxon>Sphingobacteriales</taxon>
        <taxon>Sphingobacteriaceae</taxon>
        <taxon>Pedobacter</taxon>
    </lineage>
</organism>
<keyword evidence="2" id="KW-1185">Reference proteome</keyword>
<sequence length="226" mass="26464">MKIEFLPSDLNFCIYLLMSYPFASDHETESMLDEFISDHYQMPDQEWQTELTGEAKHHNGNDAQDWNGTTLQLEINEAVTLFVEYHPYETIFFFNEVYLGNTGGHFRLSLLKWTEFLQIIENRESSGLLFFLLLTLVVGAADEKEMIRNEIEQRLKITAFKAEHHPIIAMYLSNHVVFDEDDAEMFFEDPKLGTCCKRNHSERNPKNNEEEIIMVNEVIKLAMRPS</sequence>
<dbReference type="InterPro" id="IPR029086">
    <property type="entry name" value="Imm19"/>
</dbReference>
<dbReference type="AlphaFoldDB" id="A0A1M4W8S4"/>
<dbReference type="STRING" id="288992.SAMN04488522_1011179"/>
<dbReference type="Proteomes" id="UP000184287">
    <property type="component" value="Unassembled WGS sequence"/>
</dbReference>
<dbReference type="Pfam" id="PF15563">
    <property type="entry name" value="Imm19"/>
    <property type="match status" value="1"/>
</dbReference>
<gene>
    <name evidence="1" type="ORF">SAMN04488522_1011179</name>
</gene>
<evidence type="ECO:0000313" key="1">
    <source>
        <dbReference type="EMBL" id="SHE77607.1"/>
    </source>
</evidence>
<evidence type="ECO:0000313" key="2">
    <source>
        <dbReference type="Proteomes" id="UP000184287"/>
    </source>
</evidence>
<dbReference type="RefSeq" id="WP_073228568.1">
    <property type="nucleotide sequence ID" value="NZ_FQUQ01000001.1"/>
</dbReference>
<dbReference type="OrthoDB" id="2080912at2"/>
<reference evidence="2" key="1">
    <citation type="submission" date="2016-11" db="EMBL/GenBank/DDBJ databases">
        <authorList>
            <person name="Varghese N."/>
            <person name="Submissions S."/>
        </authorList>
    </citation>
    <scope>NUCLEOTIDE SEQUENCE [LARGE SCALE GENOMIC DNA]</scope>
    <source>
        <strain evidence="2">DSM 16990</strain>
    </source>
</reference>
<protein>
    <submittedName>
        <fullName evidence="1">Immunity protein 19</fullName>
    </submittedName>
</protein>
<proteinExistence type="predicted"/>